<evidence type="ECO:0000256" key="6">
    <source>
        <dbReference type="ARBA" id="ARBA00022723"/>
    </source>
</evidence>
<gene>
    <name evidence="13" type="ORF">SAMN05421774_105109</name>
</gene>
<dbReference type="GO" id="GO:0046872">
    <property type="term" value="F:metal ion binding"/>
    <property type="evidence" value="ECO:0007669"/>
    <property type="project" value="UniProtKB-UniRule"/>
</dbReference>
<comment type="cofactor">
    <cofactor evidence="2 10">
        <name>[4Fe-4S] cluster</name>
        <dbReference type="ChEBI" id="CHEBI:49883"/>
    </cofactor>
</comment>
<evidence type="ECO:0000256" key="1">
    <source>
        <dbReference type="ARBA" id="ARBA00000929"/>
    </source>
</evidence>
<organism evidence="13 14">
    <name type="scientific">Gemmobacter megaterium</name>
    <dbReference type="NCBI Taxonomy" id="1086013"/>
    <lineage>
        <taxon>Bacteria</taxon>
        <taxon>Pseudomonadati</taxon>
        <taxon>Pseudomonadota</taxon>
        <taxon>Alphaproteobacteria</taxon>
        <taxon>Rhodobacterales</taxon>
        <taxon>Paracoccaceae</taxon>
        <taxon>Gemmobacter</taxon>
    </lineage>
</organism>
<feature type="domain" description="Fe-S hydro-lyase tartrate dehydratase beta-type catalytic" evidence="12">
    <location>
        <begin position="287"/>
        <end position="486"/>
    </location>
</feature>
<dbReference type="STRING" id="1086013.SAMN05421774_105109"/>
<evidence type="ECO:0000256" key="8">
    <source>
        <dbReference type="ARBA" id="ARBA00023014"/>
    </source>
</evidence>
<comment type="subunit">
    <text evidence="4 10">Homodimer.</text>
</comment>
<comment type="catalytic activity">
    <reaction evidence="1 10">
        <text>(S)-malate = fumarate + H2O</text>
        <dbReference type="Rhea" id="RHEA:12460"/>
        <dbReference type="ChEBI" id="CHEBI:15377"/>
        <dbReference type="ChEBI" id="CHEBI:15589"/>
        <dbReference type="ChEBI" id="CHEBI:29806"/>
        <dbReference type="EC" id="4.2.1.2"/>
    </reaction>
</comment>
<dbReference type="InterPro" id="IPR004646">
    <property type="entry name" value="Fe-S_hydro-lyase_TtdA-typ_cat"/>
</dbReference>
<proteinExistence type="inferred from homology"/>
<keyword evidence="7 10" id="KW-0408">Iron</keyword>
<comment type="function">
    <text evidence="10">Catalyzes the reversible hydration of fumarate to (S)-malate.</text>
</comment>
<evidence type="ECO:0000256" key="10">
    <source>
        <dbReference type="PIRNR" id="PIRNR001394"/>
    </source>
</evidence>
<dbReference type="Pfam" id="PF05681">
    <property type="entry name" value="Fumerase"/>
    <property type="match status" value="1"/>
</dbReference>
<keyword evidence="8 10" id="KW-0411">Iron-sulfur</keyword>
<keyword evidence="9 10" id="KW-0456">Lyase</keyword>
<evidence type="ECO:0000256" key="2">
    <source>
        <dbReference type="ARBA" id="ARBA00001966"/>
    </source>
</evidence>
<keyword evidence="14" id="KW-1185">Reference proteome</keyword>
<dbReference type="NCBIfam" id="TIGR00722">
    <property type="entry name" value="ttdA_fumA_fumB"/>
    <property type="match status" value="1"/>
</dbReference>
<comment type="similarity">
    <text evidence="3 10">Belongs to the class-I fumarase family.</text>
</comment>
<sequence>MDIPADHIVESVHRAAQFVSCFHPSDHVRHLASAWRREQSPAARAAIGQILINSRMAAYGRRPICQDTGMIVVFLRLGMDSRIRSTLPIEALVNEGVRRAWADERNPLRASMVADALFDRRNTRDNTPATTHVELMPGPGLEITLSAKGGGSENKARFTVLNPAASVEDWVVQTMEGLGAGWCPPGLIGLGIGGGAEMAMLLAKQALNAPIDMLDLLARGPRDRMEEFRINLYTRINALGIGAQGLGGMTSVLDVKVATTASHAASKPVALMPQCAANRHVHFRLDGSGPADFAPPPLSDWPDLGPEAAATGRRVQIDGLTRAQAAQWQAGETLLLSGRILTGRDAAHKRLAEMQARGETFPVDFAGRLIYYVGPVDPVAGEAVGPAGPTTSTRMDAFTPMMLDTGLVGMIGKAERGPATVQAIAQHGAVYLAATGGAAYLIARSIRAARVVAFADLGMEAIYEMDVEDLPVTVAVDARGTAIHRTGPAEWRQRIGLA</sequence>
<dbReference type="NCBIfam" id="TIGR00723">
    <property type="entry name" value="ttdB_fumA_fumB"/>
    <property type="match status" value="1"/>
</dbReference>
<dbReference type="RefSeq" id="WP_076531936.1">
    <property type="nucleotide sequence ID" value="NZ_BMEH01000005.1"/>
</dbReference>
<name>A0A1N7PAW1_9RHOB</name>
<dbReference type="SUPFAM" id="SSF117457">
    <property type="entry name" value="FumA C-terminal domain-like"/>
    <property type="match status" value="1"/>
</dbReference>
<dbReference type="GO" id="GO:0006091">
    <property type="term" value="P:generation of precursor metabolites and energy"/>
    <property type="evidence" value="ECO:0007669"/>
    <property type="project" value="InterPro"/>
</dbReference>
<protein>
    <recommendedName>
        <fullName evidence="10">Fumarate hydratase class I</fullName>
        <ecNumber evidence="10">4.2.1.2</ecNumber>
    </recommendedName>
</protein>
<evidence type="ECO:0000256" key="5">
    <source>
        <dbReference type="ARBA" id="ARBA00022485"/>
    </source>
</evidence>
<evidence type="ECO:0000313" key="14">
    <source>
        <dbReference type="Proteomes" id="UP000186141"/>
    </source>
</evidence>
<evidence type="ECO:0000256" key="4">
    <source>
        <dbReference type="ARBA" id="ARBA00011738"/>
    </source>
</evidence>
<dbReference type="Proteomes" id="UP000186141">
    <property type="component" value="Unassembled WGS sequence"/>
</dbReference>
<evidence type="ECO:0000256" key="7">
    <source>
        <dbReference type="ARBA" id="ARBA00023004"/>
    </source>
</evidence>
<dbReference type="PANTHER" id="PTHR43351">
    <property type="entry name" value="L(+)-TARTRATE DEHYDRATASE SUBUNIT BETA"/>
    <property type="match status" value="1"/>
</dbReference>
<evidence type="ECO:0000256" key="3">
    <source>
        <dbReference type="ARBA" id="ARBA00008876"/>
    </source>
</evidence>
<dbReference type="Gene3D" id="3.20.130.10">
    <property type="entry name" value="Fe-S hydro-lyase, tartrate dehydratase beta-type, catalytic domain"/>
    <property type="match status" value="1"/>
</dbReference>
<dbReference type="InterPro" id="IPR036660">
    <property type="entry name" value="Fe-S_hydroAse_TtdB_cat_sf"/>
</dbReference>
<evidence type="ECO:0000313" key="13">
    <source>
        <dbReference type="EMBL" id="SIT07734.1"/>
    </source>
</evidence>
<dbReference type="OrthoDB" id="9798978at2"/>
<dbReference type="EC" id="4.2.1.2" evidence="10"/>
<feature type="domain" description="Fe-S hydro-lyase tartrate dehydratase alpha-type catalytic" evidence="11">
    <location>
        <begin position="10"/>
        <end position="283"/>
    </location>
</feature>
<evidence type="ECO:0000259" key="12">
    <source>
        <dbReference type="Pfam" id="PF05683"/>
    </source>
</evidence>
<keyword evidence="6 10" id="KW-0479">Metal-binding</keyword>
<keyword evidence="5 10" id="KW-0004">4Fe-4S</keyword>
<dbReference type="Pfam" id="PF05683">
    <property type="entry name" value="Fumerase_C"/>
    <property type="match status" value="1"/>
</dbReference>
<dbReference type="PANTHER" id="PTHR43351:SF2">
    <property type="entry name" value="L(+)-TARTRATE DEHYDRATASE SUBUNIT BETA-RELATED"/>
    <property type="match status" value="1"/>
</dbReference>
<reference evidence="13 14" key="1">
    <citation type="submission" date="2017-01" db="EMBL/GenBank/DDBJ databases">
        <authorList>
            <person name="Mah S.A."/>
            <person name="Swanson W.J."/>
            <person name="Moy G.W."/>
            <person name="Vacquier V.D."/>
        </authorList>
    </citation>
    <scope>NUCLEOTIDE SEQUENCE [LARGE SCALE GENOMIC DNA]</scope>
    <source>
        <strain evidence="13 14">DSM 26375</strain>
    </source>
</reference>
<accession>A0A1N7PAW1</accession>
<dbReference type="InterPro" id="IPR004647">
    <property type="entry name" value="Fe-S_hydro-lyase_TtdB-typ_cat"/>
</dbReference>
<dbReference type="EMBL" id="FTOT01000005">
    <property type="protein sequence ID" value="SIT07734.1"/>
    <property type="molecule type" value="Genomic_DNA"/>
</dbReference>
<dbReference type="InterPro" id="IPR011167">
    <property type="entry name" value="Fe_dep_fumarate_hydratase"/>
</dbReference>
<dbReference type="AlphaFoldDB" id="A0A1N7PAW1"/>
<dbReference type="PIRSF" id="PIRSF001394">
    <property type="entry name" value="Fe_dep_fumar_hy"/>
    <property type="match status" value="1"/>
</dbReference>
<dbReference type="GO" id="GO:0004333">
    <property type="term" value="F:fumarate hydratase activity"/>
    <property type="evidence" value="ECO:0007669"/>
    <property type="project" value="UniProtKB-UniRule"/>
</dbReference>
<dbReference type="GO" id="GO:0051539">
    <property type="term" value="F:4 iron, 4 sulfur cluster binding"/>
    <property type="evidence" value="ECO:0007669"/>
    <property type="project" value="UniProtKB-UniRule"/>
</dbReference>
<evidence type="ECO:0000259" key="11">
    <source>
        <dbReference type="Pfam" id="PF05681"/>
    </source>
</evidence>
<evidence type="ECO:0000256" key="9">
    <source>
        <dbReference type="ARBA" id="ARBA00023239"/>
    </source>
</evidence>